<dbReference type="AlphaFoldDB" id="A0AAV2ZAC1"/>
<reference evidence="2" key="1">
    <citation type="submission" date="2022-11" db="EMBL/GenBank/DDBJ databases">
        <authorList>
            <person name="Morgan W.R."/>
            <person name="Tartar A."/>
        </authorList>
    </citation>
    <scope>NUCLEOTIDE SEQUENCE</scope>
    <source>
        <strain evidence="2">ARSEF 373</strain>
    </source>
</reference>
<feature type="transmembrane region" description="Helical" evidence="1">
    <location>
        <begin position="577"/>
        <end position="597"/>
    </location>
</feature>
<dbReference type="InterPro" id="IPR037185">
    <property type="entry name" value="EmrE-like"/>
</dbReference>
<dbReference type="PANTHER" id="PTHR22911">
    <property type="entry name" value="ACYL-MALONYL CONDENSING ENZYME-RELATED"/>
    <property type="match status" value="1"/>
</dbReference>
<evidence type="ECO:0000256" key="1">
    <source>
        <dbReference type="SAM" id="Phobius"/>
    </source>
</evidence>
<sequence length="893" mass="96468">MAIQRRASEIHAELPTSVYAVDLGRLSQLLRIPESELVSGFQARPHVSEMHGRVVNTGEDVAFEAVGHVDEQSALRMLRTESPRGGIPVPTPPQSSHRQQVRQVLLTAASRPTSLDSDELPKCLIPIGSQTVVTHILTQLYAAGIERVVISVAAGGDKIKTAVKQSPFYAKMVIEFHDLGENNRDGHARSILAARRFFPKGPFLIHTADHIFDKSIISKFTSLSLGDNEACVLVETNATDLVGLPMTAVRVQLKDSRVARISRELAQFDGIDAGLFLSNISLFDVLHDLALTKDYFPLAEALNKLARARKLSYVPTDGETWFSIETEEQLAITKYTDGISTLSPWTVLLASSTPAVDTPHSSKSMVIGISGAEQHASLRVAGHPDASSSIDGFVIGVQNAEYRENQHVDPEEFPMLSVGRRSFLGSSRSRRSMGGSFIDSARDQSFLLSIPVDATTTQDVDVTPSSHHAYLIEMANDPTTPVAAGSQFVLAVPNYGETPPSSTLSTRSRRRELLPSDIKDISLETRGYDDTLEVTVVVQRQVPLIGYVLLISSLVTLSSVGVALAMEDNVVTPLIKLFWRQTATCMTMTPLAIMSIRRNGPPPFHDLRHLATMVITGASYAFYLGSFVISLSMTSVGHATLFNNSHSLLIVFIKFLFGQPVEMFEGLGAAVGVLGGGITSTDATKAHDSAIVSPSALGDLVALAGALGGASYFINAKKLRPLMEMPVFMACLTFTSEWMLLGTLLVSGVEVTLSMDPHHGLFGWMNPTSDRLLVQLYLVFVCDMIGTMGYISVLKYFDPVVVSVACLLEPLIANLMGIVCGVDVMPGWVTFVGATLVTVGTIMVIGTQSQKIEEIDATDALVASAVGTPTPRATPKALYSARTHRKRMGYGTA</sequence>
<proteinExistence type="predicted"/>
<keyword evidence="1" id="KW-1133">Transmembrane helix</keyword>
<reference evidence="2" key="2">
    <citation type="journal article" date="2023" name="Microbiol Resour">
        <title>Decontamination and Annotation of the Draft Genome Sequence of the Oomycete Lagenidium giganteum ARSEF 373.</title>
        <authorList>
            <person name="Morgan W.R."/>
            <person name="Tartar A."/>
        </authorList>
    </citation>
    <scope>NUCLEOTIDE SEQUENCE</scope>
    <source>
        <strain evidence="2">ARSEF 373</strain>
    </source>
</reference>
<keyword evidence="1" id="KW-0812">Transmembrane</keyword>
<feature type="transmembrane region" description="Helical" evidence="1">
    <location>
        <begin position="772"/>
        <end position="793"/>
    </location>
</feature>
<name>A0AAV2ZAC1_9STRA</name>
<protein>
    <recommendedName>
        <fullName evidence="4">Drug/Metabolite Transporter (DMT) Superfamily</fullName>
    </recommendedName>
</protein>
<comment type="caution">
    <text evidence="2">The sequence shown here is derived from an EMBL/GenBank/DDBJ whole genome shotgun (WGS) entry which is preliminary data.</text>
</comment>
<gene>
    <name evidence="2" type="ORF">N0F65_004568</name>
</gene>
<dbReference type="GO" id="GO:0016020">
    <property type="term" value="C:membrane"/>
    <property type="evidence" value="ECO:0007669"/>
    <property type="project" value="TreeGrafter"/>
</dbReference>
<dbReference type="PANTHER" id="PTHR22911:SF79">
    <property type="entry name" value="MOBA-LIKE NTP TRANSFERASE DOMAIN-CONTAINING PROTEIN"/>
    <property type="match status" value="1"/>
</dbReference>
<dbReference type="Gene3D" id="3.90.550.10">
    <property type="entry name" value="Spore Coat Polysaccharide Biosynthesis Protein SpsA, Chain A"/>
    <property type="match status" value="1"/>
</dbReference>
<evidence type="ECO:0000313" key="2">
    <source>
        <dbReference type="EMBL" id="DBA03878.1"/>
    </source>
</evidence>
<keyword evidence="1" id="KW-0472">Membrane</keyword>
<accession>A0AAV2ZAC1</accession>
<feature type="transmembrane region" description="Helical" evidence="1">
    <location>
        <begin position="800"/>
        <end position="819"/>
    </location>
</feature>
<evidence type="ECO:0000313" key="3">
    <source>
        <dbReference type="Proteomes" id="UP001146120"/>
    </source>
</evidence>
<feature type="transmembrane region" description="Helical" evidence="1">
    <location>
        <begin position="825"/>
        <end position="845"/>
    </location>
</feature>
<dbReference type="EMBL" id="DAKRPA010000014">
    <property type="protein sequence ID" value="DBA03878.1"/>
    <property type="molecule type" value="Genomic_DNA"/>
</dbReference>
<dbReference type="SUPFAM" id="SSF103481">
    <property type="entry name" value="Multidrug resistance efflux transporter EmrE"/>
    <property type="match status" value="1"/>
</dbReference>
<feature type="transmembrane region" description="Helical" evidence="1">
    <location>
        <begin position="696"/>
        <end position="715"/>
    </location>
</feature>
<dbReference type="Proteomes" id="UP001146120">
    <property type="component" value="Unassembled WGS sequence"/>
</dbReference>
<feature type="transmembrane region" description="Helical" evidence="1">
    <location>
        <begin position="727"/>
        <end position="752"/>
    </location>
</feature>
<evidence type="ECO:0008006" key="4">
    <source>
        <dbReference type="Google" id="ProtNLM"/>
    </source>
</evidence>
<dbReference type="InterPro" id="IPR029044">
    <property type="entry name" value="Nucleotide-diphossugar_trans"/>
</dbReference>
<feature type="transmembrane region" description="Helical" evidence="1">
    <location>
        <begin position="544"/>
        <end position="565"/>
    </location>
</feature>
<dbReference type="SUPFAM" id="SSF53448">
    <property type="entry name" value="Nucleotide-diphospho-sugar transferases"/>
    <property type="match status" value="1"/>
</dbReference>
<keyword evidence="3" id="KW-1185">Reference proteome</keyword>
<organism evidence="2 3">
    <name type="scientific">Lagenidium giganteum</name>
    <dbReference type="NCBI Taxonomy" id="4803"/>
    <lineage>
        <taxon>Eukaryota</taxon>
        <taxon>Sar</taxon>
        <taxon>Stramenopiles</taxon>
        <taxon>Oomycota</taxon>
        <taxon>Peronosporomycetes</taxon>
        <taxon>Pythiales</taxon>
        <taxon>Pythiaceae</taxon>
    </lineage>
</organism>